<keyword evidence="5" id="KW-0804">Transcription</keyword>
<keyword evidence="6" id="KW-0539">Nucleus</keyword>
<evidence type="ECO:0000256" key="7">
    <source>
        <dbReference type="SAM" id="MobiDB-lite"/>
    </source>
</evidence>
<dbReference type="InterPro" id="IPR021858">
    <property type="entry name" value="Fun_TF"/>
</dbReference>
<feature type="region of interest" description="Disordered" evidence="7">
    <location>
        <begin position="380"/>
        <end position="402"/>
    </location>
</feature>
<evidence type="ECO:0000256" key="5">
    <source>
        <dbReference type="ARBA" id="ARBA00023163"/>
    </source>
</evidence>
<comment type="subcellular location">
    <subcellularLocation>
        <location evidence="1">Nucleus</location>
    </subcellularLocation>
</comment>
<name>A0ABP0BVM2_9PEZI</name>
<comment type="caution">
    <text evidence="8">The sequence shown here is derived from an EMBL/GenBank/DDBJ whole genome shotgun (WGS) entry which is preliminary data.</text>
</comment>
<keyword evidence="9" id="KW-1185">Reference proteome</keyword>
<dbReference type="CDD" id="cd00067">
    <property type="entry name" value="GAL4"/>
    <property type="match status" value="1"/>
</dbReference>
<feature type="compositionally biased region" description="Low complexity" evidence="7">
    <location>
        <begin position="164"/>
        <end position="175"/>
    </location>
</feature>
<sequence length="826" mass="87760">MSAAVGEPKTAKYPTKLRRNHPRSRSGCLTCRQRKKKCTGCTRNKLSCVWPVRTKTATNGTGDASGVGAAGSPSLSGNHPCALMTSSNLTLYQHKSRWQTYLPSLAAWEGVEGCSVNLNPTYDDTGFRQDAVVSGLATAGTSTTADDADSVQPQSSSQTDLDDYTTATTTTATTIADEDDDGYGYSFDDNDNDNKTENENENGTRDGYDAHLDGDDEDNNDNGDEEGEEDEDAILAVWSPALASFVADAAPPPATPITSAGAYNRARRRWQQQQGNQRPQRPAPAPRPAYPLQRRRVAAMTPLSASMLRHYIVEAAPTLATSRAARNPYIAAFLPLAYTDDLVMHCVLAIGGAHLSNRLTKPCAADGAFGPSALSGISEPGPFAPSSSLPRRAPPPVTANTAAGATLTPYTAPDLAAAALHEATTRHYSCILRSLRSALRDLQPTDGPQVLRVLAVLLLLSTYECLSWNITGGGVFVHLRASRQLIGWLRADGGKIHLSPDERSILGALLEIYAYQVLVNRICPDGSVHGRSAAGEGLTDDREDEDFVANPSLLQDQDCFGLLFSGLHGLFALIPAVNRLAAAAVNPRLAHASASAASASSSSSVDPTLPPSSLSSLFGDASGGGPSSLTIAAQVAALRNRALAWQLPAAFLAQATGDQERIWQRAIGEVYRHGILIYIETIKTPDAEDDASTAIGGSAATFQRHIHAIGEAVLGADLVASRFATILLWPLLIAGSILVHPDERTFLAEGLRASPQATWSSIRAADMLEKLWVRRDKSVLSRALELASANENVGSGAGYNSSSRQYFGPHGLAQIMRETNVNLCIG</sequence>
<evidence type="ECO:0000256" key="6">
    <source>
        <dbReference type="ARBA" id="ARBA00023242"/>
    </source>
</evidence>
<dbReference type="InterPro" id="IPR001138">
    <property type="entry name" value="Zn2Cys6_DnaBD"/>
</dbReference>
<dbReference type="Pfam" id="PF11951">
    <property type="entry name" value="Fungal_trans_2"/>
    <property type="match status" value="2"/>
</dbReference>
<gene>
    <name evidence="8" type="ORF">SCUCBS95973_005263</name>
</gene>
<dbReference type="EMBL" id="CAWUHB010000028">
    <property type="protein sequence ID" value="CAK7223684.1"/>
    <property type="molecule type" value="Genomic_DNA"/>
</dbReference>
<evidence type="ECO:0000313" key="8">
    <source>
        <dbReference type="EMBL" id="CAK7223684.1"/>
    </source>
</evidence>
<keyword evidence="3" id="KW-0805">Transcription regulation</keyword>
<evidence type="ECO:0000256" key="1">
    <source>
        <dbReference type="ARBA" id="ARBA00004123"/>
    </source>
</evidence>
<keyword evidence="4" id="KW-0238">DNA-binding</keyword>
<dbReference type="PANTHER" id="PTHR37534:SF46">
    <property type="entry name" value="ZN(II)2CYS6 TRANSCRIPTION FACTOR (EUROFUNG)"/>
    <property type="match status" value="1"/>
</dbReference>
<feature type="region of interest" description="Disordered" evidence="7">
    <location>
        <begin position="141"/>
        <end position="230"/>
    </location>
</feature>
<organism evidence="8 9">
    <name type="scientific">Sporothrix curviconia</name>
    <dbReference type="NCBI Taxonomy" id="1260050"/>
    <lineage>
        <taxon>Eukaryota</taxon>
        <taxon>Fungi</taxon>
        <taxon>Dikarya</taxon>
        <taxon>Ascomycota</taxon>
        <taxon>Pezizomycotina</taxon>
        <taxon>Sordariomycetes</taxon>
        <taxon>Sordariomycetidae</taxon>
        <taxon>Ophiostomatales</taxon>
        <taxon>Ophiostomataceae</taxon>
        <taxon>Sporothrix</taxon>
    </lineage>
</organism>
<evidence type="ECO:0000256" key="3">
    <source>
        <dbReference type="ARBA" id="ARBA00023015"/>
    </source>
</evidence>
<evidence type="ECO:0000256" key="2">
    <source>
        <dbReference type="ARBA" id="ARBA00022833"/>
    </source>
</evidence>
<dbReference type="PANTHER" id="PTHR37534">
    <property type="entry name" value="TRANSCRIPTIONAL ACTIVATOR PROTEIN UGA3"/>
    <property type="match status" value="1"/>
</dbReference>
<evidence type="ECO:0000313" key="9">
    <source>
        <dbReference type="Proteomes" id="UP001642405"/>
    </source>
</evidence>
<feature type="compositionally biased region" description="Basic and acidic residues" evidence="7">
    <location>
        <begin position="192"/>
        <end position="213"/>
    </location>
</feature>
<evidence type="ECO:0008006" key="10">
    <source>
        <dbReference type="Google" id="ProtNLM"/>
    </source>
</evidence>
<reference evidence="8 9" key="1">
    <citation type="submission" date="2024-01" db="EMBL/GenBank/DDBJ databases">
        <authorList>
            <person name="Allen C."/>
            <person name="Tagirdzhanova G."/>
        </authorList>
    </citation>
    <scope>NUCLEOTIDE SEQUENCE [LARGE SCALE GENOMIC DNA]</scope>
</reference>
<feature type="compositionally biased region" description="Low complexity" evidence="7">
    <location>
        <begin position="271"/>
        <end position="280"/>
    </location>
</feature>
<proteinExistence type="predicted"/>
<feature type="region of interest" description="Disordered" evidence="7">
    <location>
        <begin position="1"/>
        <end position="21"/>
    </location>
</feature>
<feature type="region of interest" description="Disordered" evidence="7">
    <location>
        <begin position="248"/>
        <end position="291"/>
    </location>
</feature>
<dbReference type="Proteomes" id="UP001642405">
    <property type="component" value="Unassembled WGS sequence"/>
</dbReference>
<keyword evidence="2" id="KW-0862">Zinc</keyword>
<accession>A0ABP0BVM2</accession>
<feature type="compositionally biased region" description="Acidic residues" evidence="7">
    <location>
        <begin position="214"/>
        <end position="230"/>
    </location>
</feature>
<protein>
    <recommendedName>
        <fullName evidence="10">Zn(2)-C6 fungal-type domain-containing protein</fullName>
    </recommendedName>
</protein>
<evidence type="ECO:0000256" key="4">
    <source>
        <dbReference type="ARBA" id="ARBA00023125"/>
    </source>
</evidence>